<organism evidence="1 2">
    <name type="scientific">Dongia rigui</name>
    <dbReference type="NCBI Taxonomy" id="940149"/>
    <lineage>
        <taxon>Bacteria</taxon>
        <taxon>Pseudomonadati</taxon>
        <taxon>Pseudomonadota</taxon>
        <taxon>Alphaproteobacteria</taxon>
        <taxon>Rhodospirillales</taxon>
        <taxon>Dongiaceae</taxon>
        <taxon>Dongia</taxon>
    </lineage>
</organism>
<keyword evidence="2" id="KW-1185">Reference proteome</keyword>
<dbReference type="RefSeq" id="WP_320500920.1">
    <property type="nucleotide sequence ID" value="NZ_JAXCLX010000001.1"/>
</dbReference>
<dbReference type="InterPro" id="IPR010428">
    <property type="entry name" value="Zincin_1"/>
</dbReference>
<dbReference type="EMBL" id="JAXCLX010000001">
    <property type="protein sequence ID" value="MDY0872492.1"/>
    <property type="molecule type" value="Genomic_DNA"/>
</dbReference>
<proteinExistence type="predicted"/>
<dbReference type="SUPFAM" id="SSF55486">
    <property type="entry name" value="Metalloproteases ('zincins'), catalytic domain"/>
    <property type="match status" value="1"/>
</dbReference>
<sequence length="140" mass="15678">MPRQTDSDPLRQFGAAPSAGEIEEMGRRVLAALPPEFLAQCGNVALRVEDFADEETLAAMDIEDPFELAGLYRGVPLTERGADDPTGLDIVFLYRRPILDWWAEGEDTLEHLIRHLVIHEIGHHFGYSDEAMEAVEEMGE</sequence>
<evidence type="ECO:0000313" key="1">
    <source>
        <dbReference type="EMBL" id="MDY0872492.1"/>
    </source>
</evidence>
<gene>
    <name evidence="1" type="ORF">SMD31_11180</name>
</gene>
<comment type="caution">
    <text evidence="1">The sequence shown here is derived from an EMBL/GenBank/DDBJ whole genome shotgun (WGS) entry which is preliminary data.</text>
</comment>
<dbReference type="Gene3D" id="3.30.2010.20">
    <property type="match status" value="1"/>
</dbReference>
<evidence type="ECO:0000313" key="2">
    <source>
        <dbReference type="Proteomes" id="UP001271769"/>
    </source>
</evidence>
<reference evidence="1 2" key="1">
    <citation type="journal article" date="2013" name="Antonie Van Leeuwenhoek">
        <title>Dongia rigui sp. nov., isolated from freshwater of a large wetland in Korea.</title>
        <authorList>
            <person name="Baik K.S."/>
            <person name="Hwang Y.M."/>
            <person name="Choi J.S."/>
            <person name="Kwon J."/>
            <person name="Seong C.N."/>
        </authorList>
    </citation>
    <scope>NUCLEOTIDE SEQUENCE [LARGE SCALE GENOMIC DNA]</scope>
    <source>
        <strain evidence="1 2">04SU4-P</strain>
    </source>
</reference>
<accession>A0ABU5DYT6</accession>
<dbReference type="Proteomes" id="UP001271769">
    <property type="component" value="Unassembled WGS sequence"/>
</dbReference>
<dbReference type="InterPro" id="IPR038555">
    <property type="entry name" value="Zincin_1_sf"/>
</dbReference>
<protein>
    <submittedName>
        <fullName evidence="1">Metallopeptidase family protein</fullName>
    </submittedName>
</protein>
<dbReference type="Pfam" id="PF06262">
    <property type="entry name" value="Zincin_1"/>
    <property type="match status" value="1"/>
</dbReference>
<dbReference type="CDD" id="cd12952">
    <property type="entry name" value="MMP_ACEL2062"/>
    <property type="match status" value="1"/>
</dbReference>
<name>A0ABU5DYT6_9PROT</name>